<accession>A0A2C5YS05</accession>
<keyword evidence="3" id="KW-1185">Reference proteome</keyword>
<organism evidence="2 3">
    <name type="scientific">Ophiocordyceps australis</name>
    <dbReference type="NCBI Taxonomy" id="1399860"/>
    <lineage>
        <taxon>Eukaryota</taxon>
        <taxon>Fungi</taxon>
        <taxon>Dikarya</taxon>
        <taxon>Ascomycota</taxon>
        <taxon>Pezizomycotina</taxon>
        <taxon>Sordariomycetes</taxon>
        <taxon>Hypocreomycetidae</taxon>
        <taxon>Hypocreales</taxon>
        <taxon>Ophiocordycipitaceae</taxon>
        <taxon>Ophiocordyceps</taxon>
    </lineage>
</organism>
<feature type="region of interest" description="Disordered" evidence="1">
    <location>
        <begin position="1"/>
        <end position="144"/>
    </location>
</feature>
<evidence type="ECO:0000256" key="1">
    <source>
        <dbReference type="SAM" id="MobiDB-lite"/>
    </source>
</evidence>
<feature type="region of interest" description="Disordered" evidence="1">
    <location>
        <begin position="274"/>
        <end position="313"/>
    </location>
</feature>
<feature type="compositionally biased region" description="Low complexity" evidence="1">
    <location>
        <begin position="74"/>
        <end position="98"/>
    </location>
</feature>
<gene>
    <name evidence="2" type="ORF">CDD82_7211</name>
</gene>
<protein>
    <submittedName>
        <fullName evidence="2">Uncharacterized protein</fullName>
    </submittedName>
</protein>
<dbReference type="AlphaFoldDB" id="A0A2C5YS05"/>
<sequence>MSANATKSTSGLGILHAGTSPASPPSTPTALAHLARKTPTLDNCSPLLQDKNIRPIGNGHQFSYCPAPGPTRLSPQSNSLSSVSPPASSPSGHGPASLSHEDHGLQPQADTDPDAAAGDFEPSLASQSSGYDWQPDNDDLDQFAQGTASIDLNFIIEEVGSLDSDFEGLEVLRPSEVESSPSPTKSYPKDLDRNMMHDLKNLHCGNESTLDYADDDQEAFLQRRRELKRIRRVSLSSSIGKRTHSELSDSELEDSGSVDINDVGFSARRLRKRVNRGSLLVPDPPEPRIDELEEPDSGDNNTSAGGSLAQELPFYTTMEIMEIDSN</sequence>
<dbReference type="EMBL" id="NJEU01000815">
    <property type="protein sequence ID" value="PHH70310.1"/>
    <property type="molecule type" value="Genomic_DNA"/>
</dbReference>
<evidence type="ECO:0000313" key="3">
    <source>
        <dbReference type="Proteomes" id="UP000224854"/>
    </source>
</evidence>
<feature type="compositionally biased region" description="Polar residues" evidence="1">
    <location>
        <begin position="1"/>
        <end position="11"/>
    </location>
</feature>
<dbReference type="Proteomes" id="UP000224854">
    <property type="component" value="Unassembled WGS sequence"/>
</dbReference>
<reference evidence="2 3" key="1">
    <citation type="submission" date="2017-06" db="EMBL/GenBank/DDBJ databases">
        <title>Ant-infecting Ophiocordyceps genomes reveal a high diversity of potential behavioral manipulation genes and a possible major role for enterotoxins.</title>
        <authorList>
            <person name="De Bekker C."/>
            <person name="Evans H.C."/>
            <person name="Brachmann A."/>
            <person name="Hughes D.P."/>
        </authorList>
    </citation>
    <scope>NUCLEOTIDE SEQUENCE [LARGE SCALE GENOMIC DNA]</scope>
    <source>
        <strain evidence="2 3">1348a</strain>
    </source>
</reference>
<feature type="region of interest" description="Disordered" evidence="1">
    <location>
        <begin position="172"/>
        <end position="192"/>
    </location>
</feature>
<evidence type="ECO:0000313" key="2">
    <source>
        <dbReference type="EMBL" id="PHH70310.1"/>
    </source>
</evidence>
<comment type="caution">
    <text evidence="2">The sequence shown here is derived from an EMBL/GenBank/DDBJ whole genome shotgun (WGS) entry which is preliminary data.</text>
</comment>
<feature type="region of interest" description="Disordered" evidence="1">
    <location>
        <begin position="240"/>
        <end position="259"/>
    </location>
</feature>
<dbReference type="OrthoDB" id="4186058at2759"/>
<name>A0A2C5YS05_9HYPO</name>
<proteinExistence type="predicted"/>